<keyword evidence="2" id="KW-0249">Electron transport</keyword>
<dbReference type="InterPro" id="IPR002109">
    <property type="entry name" value="Glutaredoxin"/>
</dbReference>
<keyword evidence="4" id="KW-0676">Redox-active center</keyword>
<dbReference type="InterPro" id="IPR011899">
    <property type="entry name" value="Glutaredoxin_euk/vir"/>
</dbReference>
<dbReference type="NCBIfam" id="TIGR02180">
    <property type="entry name" value="GRX_euk"/>
    <property type="match status" value="1"/>
</dbReference>
<evidence type="ECO:0000256" key="2">
    <source>
        <dbReference type="ARBA" id="ARBA00022982"/>
    </source>
</evidence>
<dbReference type="SUPFAM" id="SSF52833">
    <property type="entry name" value="Thioredoxin-like"/>
    <property type="match status" value="1"/>
</dbReference>
<protein>
    <submittedName>
        <fullName evidence="6">Glutaredoxin</fullName>
    </submittedName>
</protein>
<dbReference type="Pfam" id="PF00462">
    <property type="entry name" value="Glutaredoxin"/>
    <property type="match status" value="1"/>
</dbReference>
<dbReference type="PROSITE" id="PS00195">
    <property type="entry name" value="GLUTAREDOXIN_1"/>
    <property type="match status" value="1"/>
</dbReference>
<accession>A0ABR2VR78</accession>
<dbReference type="Proteomes" id="UP001479436">
    <property type="component" value="Unassembled WGS sequence"/>
</dbReference>
<name>A0ABR2VR78_9FUNG</name>
<sequence>MPSTQELIKKYIQDNVVMVFSKSFCPYCDEAKGVLSQVYPDFTAIELDQLPDGGDIQDALQSLSGQRTVPNIYIKGKHVGGCDDLLSAQKSGKLKELLA</sequence>
<evidence type="ECO:0000313" key="6">
    <source>
        <dbReference type="EMBL" id="KAK9695068.1"/>
    </source>
</evidence>
<keyword evidence="1" id="KW-0813">Transport</keyword>
<keyword evidence="3" id="KW-1015">Disulfide bond</keyword>
<evidence type="ECO:0000256" key="4">
    <source>
        <dbReference type="ARBA" id="ARBA00023284"/>
    </source>
</evidence>
<organism evidence="6 7">
    <name type="scientific">Basidiobolus ranarum</name>
    <dbReference type="NCBI Taxonomy" id="34480"/>
    <lineage>
        <taxon>Eukaryota</taxon>
        <taxon>Fungi</taxon>
        <taxon>Fungi incertae sedis</taxon>
        <taxon>Zoopagomycota</taxon>
        <taxon>Entomophthoromycotina</taxon>
        <taxon>Basidiobolomycetes</taxon>
        <taxon>Basidiobolales</taxon>
        <taxon>Basidiobolaceae</taxon>
        <taxon>Basidiobolus</taxon>
    </lineage>
</organism>
<comment type="caution">
    <text evidence="6">The sequence shown here is derived from an EMBL/GenBank/DDBJ whole genome shotgun (WGS) entry which is preliminary data.</text>
</comment>
<dbReference type="EMBL" id="JASJQH010008124">
    <property type="protein sequence ID" value="KAK9695068.1"/>
    <property type="molecule type" value="Genomic_DNA"/>
</dbReference>
<gene>
    <name evidence="6" type="primary">TTR1_6</name>
    <name evidence="6" type="ORF">K7432_013156</name>
</gene>
<dbReference type="CDD" id="cd03419">
    <property type="entry name" value="GRX_GRXh_1_2_like"/>
    <property type="match status" value="1"/>
</dbReference>
<dbReference type="PRINTS" id="PR00160">
    <property type="entry name" value="GLUTAREDOXIN"/>
</dbReference>
<dbReference type="InterPro" id="IPR036249">
    <property type="entry name" value="Thioredoxin-like_sf"/>
</dbReference>
<proteinExistence type="predicted"/>
<evidence type="ECO:0000256" key="1">
    <source>
        <dbReference type="ARBA" id="ARBA00022448"/>
    </source>
</evidence>
<dbReference type="Gene3D" id="3.40.30.10">
    <property type="entry name" value="Glutaredoxin"/>
    <property type="match status" value="1"/>
</dbReference>
<keyword evidence="7" id="KW-1185">Reference proteome</keyword>
<evidence type="ECO:0000313" key="7">
    <source>
        <dbReference type="Proteomes" id="UP001479436"/>
    </source>
</evidence>
<evidence type="ECO:0000259" key="5">
    <source>
        <dbReference type="Pfam" id="PF00462"/>
    </source>
</evidence>
<dbReference type="InterPro" id="IPR011767">
    <property type="entry name" value="GLR_AS"/>
</dbReference>
<feature type="domain" description="Glutaredoxin" evidence="5">
    <location>
        <begin position="17"/>
        <end position="79"/>
    </location>
</feature>
<dbReference type="PANTHER" id="PTHR45694:SF18">
    <property type="entry name" value="GLUTAREDOXIN-1-RELATED"/>
    <property type="match status" value="1"/>
</dbReference>
<dbReference type="PANTHER" id="PTHR45694">
    <property type="entry name" value="GLUTAREDOXIN 2"/>
    <property type="match status" value="1"/>
</dbReference>
<dbReference type="PROSITE" id="PS51354">
    <property type="entry name" value="GLUTAREDOXIN_2"/>
    <property type="match status" value="1"/>
</dbReference>
<dbReference type="InterPro" id="IPR014025">
    <property type="entry name" value="Glutaredoxin_subgr"/>
</dbReference>
<reference evidence="6 7" key="1">
    <citation type="submission" date="2023-04" db="EMBL/GenBank/DDBJ databases">
        <title>Genome of Basidiobolus ranarum AG-B5.</title>
        <authorList>
            <person name="Stajich J.E."/>
            <person name="Carter-House D."/>
            <person name="Gryganskyi A."/>
        </authorList>
    </citation>
    <scope>NUCLEOTIDE SEQUENCE [LARGE SCALE GENOMIC DNA]</scope>
    <source>
        <strain evidence="6 7">AG-B5</strain>
    </source>
</reference>
<evidence type="ECO:0000256" key="3">
    <source>
        <dbReference type="ARBA" id="ARBA00023157"/>
    </source>
</evidence>